<evidence type="ECO:0000256" key="5">
    <source>
        <dbReference type="ARBA" id="ARBA00022898"/>
    </source>
</evidence>
<evidence type="ECO:0000256" key="7">
    <source>
        <dbReference type="ARBA" id="ARBA00049406"/>
    </source>
</evidence>
<dbReference type="InterPro" id="IPR045865">
    <property type="entry name" value="ACT-like_dom_sf"/>
</dbReference>
<dbReference type="PROSITE" id="PS00165">
    <property type="entry name" value="DEHYDRATASE_SER_THR"/>
    <property type="match status" value="1"/>
</dbReference>
<dbReference type="InterPro" id="IPR002912">
    <property type="entry name" value="ACT_dom"/>
</dbReference>
<dbReference type="NCBIfam" id="TIGR01127">
    <property type="entry name" value="ilvA_1Cterm"/>
    <property type="match status" value="1"/>
</dbReference>
<comment type="pathway">
    <text evidence="2">Amino-acid biosynthesis; L-isoleucine biosynthesis; 2-oxobutanoate from L-threonine: step 1/1.</text>
</comment>
<dbReference type="Pfam" id="PF01842">
    <property type="entry name" value="ACT"/>
    <property type="match status" value="1"/>
</dbReference>
<dbReference type="Proteomes" id="UP001060414">
    <property type="component" value="Chromosome"/>
</dbReference>
<dbReference type="InterPro" id="IPR036052">
    <property type="entry name" value="TrpB-like_PALP_sf"/>
</dbReference>
<dbReference type="InterPro" id="IPR044561">
    <property type="entry name" value="ACT_ThrD-II-like"/>
</dbReference>
<proteinExistence type="inferred from homology"/>
<dbReference type="InterPro" id="IPR050147">
    <property type="entry name" value="Ser/Thr_Dehydratase"/>
</dbReference>
<dbReference type="InterPro" id="IPR000634">
    <property type="entry name" value="Ser/Thr_deHydtase_PyrdxlP-BS"/>
</dbReference>
<dbReference type="InterPro" id="IPR005789">
    <property type="entry name" value="Thr_deHydtase_catblc"/>
</dbReference>
<keyword evidence="10" id="KW-1185">Reference proteome</keyword>
<keyword evidence="6 9" id="KW-0456">Lyase</keyword>
<dbReference type="Gene3D" id="3.30.70.260">
    <property type="match status" value="1"/>
</dbReference>
<dbReference type="GO" id="GO:0004794">
    <property type="term" value="F:threonine deaminase activity"/>
    <property type="evidence" value="ECO:0007669"/>
    <property type="project" value="UniProtKB-EC"/>
</dbReference>
<dbReference type="EC" id="4.3.1.19" evidence="9"/>
<accession>A0ABY5ZFZ3</accession>
<evidence type="ECO:0000259" key="8">
    <source>
        <dbReference type="PROSITE" id="PS51671"/>
    </source>
</evidence>
<dbReference type="CDD" id="cd04886">
    <property type="entry name" value="ACT_ThrD-II-like"/>
    <property type="match status" value="1"/>
</dbReference>
<comment type="similarity">
    <text evidence="3">Belongs to the serine/threonine dehydratase family.</text>
</comment>
<comment type="cofactor">
    <cofactor evidence="1">
        <name>pyridoxal 5'-phosphate</name>
        <dbReference type="ChEBI" id="CHEBI:597326"/>
    </cofactor>
</comment>
<keyword evidence="4" id="KW-0028">Amino-acid biosynthesis</keyword>
<evidence type="ECO:0000256" key="1">
    <source>
        <dbReference type="ARBA" id="ARBA00001933"/>
    </source>
</evidence>
<keyword evidence="4" id="KW-0100">Branched-chain amino acid biosynthesis</keyword>
<name>A0ABY5ZFZ3_9BACT</name>
<protein>
    <submittedName>
        <fullName evidence="9">Threonine ammonia-lyase</fullName>
        <ecNumber evidence="9">4.3.1.19</ecNumber>
    </submittedName>
</protein>
<keyword evidence="5" id="KW-0663">Pyridoxal phosphate</keyword>
<feature type="domain" description="ACT" evidence="8">
    <location>
        <begin position="327"/>
        <end position="402"/>
    </location>
</feature>
<dbReference type="SUPFAM" id="SSF55021">
    <property type="entry name" value="ACT-like"/>
    <property type="match status" value="1"/>
</dbReference>
<organism evidence="9 10">
    <name type="scientific">Geoalkalibacter halelectricus</name>
    <dbReference type="NCBI Taxonomy" id="2847045"/>
    <lineage>
        <taxon>Bacteria</taxon>
        <taxon>Pseudomonadati</taxon>
        <taxon>Thermodesulfobacteriota</taxon>
        <taxon>Desulfuromonadia</taxon>
        <taxon>Desulfuromonadales</taxon>
        <taxon>Geoalkalibacteraceae</taxon>
        <taxon>Geoalkalibacter</taxon>
    </lineage>
</organism>
<dbReference type="PROSITE" id="PS51671">
    <property type="entry name" value="ACT"/>
    <property type="match status" value="1"/>
</dbReference>
<evidence type="ECO:0000256" key="3">
    <source>
        <dbReference type="ARBA" id="ARBA00010869"/>
    </source>
</evidence>
<dbReference type="SUPFAM" id="SSF53686">
    <property type="entry name" value="Tryptophan synthase beta subunit-like PLP-dependent enzymes"/>
    <property type="match status" value="1"/>
</dbReference>
<dbReference type="Gene3D" id="3.40.50.1100">
    <property type="match status" value="2"/>
</dbReference>
<reference evidence="9" key="1">
    <citation type="journal article" date="2022" name="Environ. Microbiol.">
        <title>Geoalkalibacter halelectricus SAP #1 sp. nov. possessing extracellular electron transfer and mineral#reducing capabilities from a haloalkaline environment.</title>
        <authorList>
            <person name="Yadav S."/>
            <person name="Singh R."/>
            <person name="Sundharam S.S."/>
            <person name="Chaudhary S."/>
            <person name="Krishnamurthi S."/>
            <person name="Patil S.A."/>
        </authorList>
    </citation>
    <scope>NUCLEOTIDE SEQUENCE</scope>
    <source>
        <strain evidence="9">SAP-1</strain>
    </source>
</reference>
<dbReference type="CDD" id="cd01562">
    <property type="entry name" value="Thr-dehyd"/>
    <property type="match status" value="1"/>
</dbReference>
<evidence type="ECO:0000256" key="4">
    <source>
        <dbReference type="ARBA" id="ARBA00022624"/>
    </source>
</evidence>
<dbReference type="PANTHER" id="PTHR48078:SF6">
    <property type="entry name" value="L-THREONINE DEHYDRATASE CATABOLIC TDCB"/>
    <property type="match status" value="1"/>
</dbReference>
<dbReference type="EMBL" id="CP092109">
    <property type="protein sequence ID" value="UWZ78031.1"/>
    <property type="molecule type" value="Genomic_DNA"/>
</dbReference>
<comment type="catalytic activity">
    <reaction evidence="7">
        <text>L-serine = pyruvate + NH4(+)</text>
        <dbReference type="Rhea" id="RHEA:19169"/>
        <dbReference type="ChEBI" id="CHEBI:15361"/>
        <dbReference type="ChEBI" id="CHEBI:28938"/>
        <dbReference type="ChEBI" id="CHEBI:33384"/>
        <dbReference type="EC" id="4.3.1.17"/>
    </reaction>
</comment>
<keyword evidence="4" id="KW-0412">Isoleucine biosynthesis</keyword>
<evidence type="ECO:0000313" key="10">
    <source>
        <dbReference type="Proteomes" id="UP001060414"/>
    </source>
</evidence>
<evidence type="ECO:0000313" key="9">
    <source>
        <dbReference type="EMBL" id="UWZ78031.1"/>
    </source>
</evidence>
<evidence type="ECO:0000256" key="6">
    <source>
        <dbReference type="ARBA" id="ARBA00023239"/>
    </source>
</evidence>
<evidence type="ECO:0000256" key="2">
    <source>
        <dbReference type="ARBA" id="ARBA00004810"/>
    </source>
</evidence>
<dbReference type="Pfam" id="PF00291">
    <property type="entry name" value="PALP"/>
    <property type="match status" value="1"/>
</dbReference>
<dbReference type="InterPro" id="IPR001926">
    <property type="entry name" value="TrpB-like_PALP"/>
</dbReference>
<sequence>MLELADIRRAADYLRGRVRRTELIHSPYLSEILGYPLYFKCENLQRTGSFKIRGATWFLANQNPARLAAGVITASAGNHAQGVALAARQAGLAATVVMPESTPLAKVLATRDYGARIILHGASYDEAAVAARAMEQEQGLVYVPAFDHPLIMAGQGCIGMEILEDLPEVERLVVPIGGGGLISGIATAVKSLRPEARIFGVEAAGAAAAFASRHAGRREVLPQAQSLADGIALKAVGELTFPIIEKLVDDLLLVEEEAIAQAIVTLLEKVKLVTEGAGAVGLAALMGADAGASHGSTVCVLSGGNIDVQTLERVVERGLLEEGRYLKLRLELPDVPGALARLTRVLGEAGANIFAVRHDRRRSRLPLGRAEVLLELEMRGPDHIVAVRRRLAEEGYDSEALR</sequence>
<gene>
    <name evidence="9" type="primary">ilvA</name>
    <name evidence="9" type="ORF">L9S41_10000</name>
</gene>
<dbReference type="RefSeq" id="WP_260746379.1">
    <property type="nucleotide sequence ID" value="NZ_CP092109.1"/>
</dbReference>
<dbReference type="PANTHER" id="PTHR48078">
    <property type="entry name" value="THREONINE DEHYDRATASE, MITOCHONDRIAL-RELATED"/>
    <property type="match status" value="1"/>
</dbReference>